<keyword evidence="3" id="KW-1185">Reference proteome</keyword>
<evidence type="ECO:0000313" key="3">
    <source>
        <dbReference type="Proteomes" id="UP000199473"/>
    </source>
</evidence>
<gene>
    <name evidence="2" type="ORF">SAMN02745775_1299</name>
</gene>
<dbReference type="InterPro" id="IPR029030">
    <property type="entry name" value="Caspase-like_dom_sf"/>
</dbReference>
<evidence type="ECO:0000313" key="2">
    <source>
        <dbReference type="EMBL" id="SFL15781.1"/>
    </source>
</evidence>
<reference evidence="2 3" key="1">
    <citation type="submission" date="2016-10" db="EMBL/GenBank/DDBJ databases">
        <authorList>
            <person name="de Groot N.N."/>
        </authorList>
    </citation>
    <scope>NUCLEOTIDE SEQUENCE [LARGE SCALE GENOMIC DNA]</scope>
    <source>
        <strain evidence="2 3">DSM 19981</strain>
    </source>
</reference>
<sequence length="416" mass="45591">MGLDDEFVIYDEQGFYDATAEGGSYVYRFFPGLREHHSFAQFRNHFHRPDIIRDLIAGRPVTRPSITLLAPPTVEFEARPDPSGTGRVDLSFDLRGSAQLRTLRLFRDGLPLTELPVSGNTARLAHTIQLQPGRHNISAVAYDAQGFSSNVKTAAVQIGQDRRYNGRLRYVGIAVNDYHRMPDQNLGLAVRDAQLLRDSLQGLRSPRRGEVTATVLTDAQATRTAILETLRRAATETGPDDTLVISFAGHGARVGERFFYLPHGGSFADAADSGVEWRLIADALSPAQGRVLVLLDACHSGSASGDNFVPNDAYAEQLMRSGRSGLAVLAASKGRQFSYEDPSLGNGGQGQFTYAIAQALGPDRARADRDRSGTIELDELYAYVKRTVSNSTRANQTGVQTPWLARDEFIGRVSFF</sequence>
<accession>A0A1I4FH47</accession>
<dbReference type="GO" id="GO:0004197">
    <property type="term" value="F:cysteine-type endopeptidase activity"/>
    <property type="evidence" value="ECO:0007669"/>
    <property type="project" value="InterPro"/>
</dbReference>
<dbReference type="EMBL" id="FOSQ01000029">
    <property type="protein sequence ID" value="SFL15781.1"/>
    <property type="molecule type" value="Genomic_DNA"/>
</dbReference>
<dbReference type="Pfam" id="PF00656">
    <property type="entry name" value="Peptidase_C14"/>
    <property type="match status" value="1"/>
</dbReference>
<dbReference type="GO" id="GO:0006508">
    <property type="term" value="P:proteolysis"/>
    <property type="evidence" value="ECO:0007669"/>
    <property type="project" value="InterPro"/>
</dbReference>
<dbReference type="PROSITE" id="PS00018">
    <property type="entry name" value="EF_HAND_1"/>
    <property type="match status" value="1"/>
</dbReference>
<dbReference type="SUPFAM" id="SSF52129">
    <property type="entry name" value="Caspase-like"/>
    <property type="match status" value="1"/>
</dbReference>
<feature type="domain" description="Peptidase C14 caspase" evidence="1">
    <location>
        <begin position="173"/>
        <end position="406"/>
    </location>
</feature>
<dbReference type="InterPro" id="IPR018247">
    <property type="entry name" value="EF_Hand_1_Ca_BS"/>
</dbReference>
<dbReference type="AlphaFoldDB" id="A0A1I4FH47"/>
<name>A0A1I4FH47_9PROT</name>
<proteinExistence type="predicted"/>
<dbReference type="InterPro" id="IPR011600">
    <property type="entry name" value="Pept_C14_caspase"/>
</dbReference>
<organism evidence="2 3">
    <name type="scientific">Falsiroseomonas stagni DSM 19981</name>
    <dbReference type="NCBI Taxonomy" id="1123062"/>
    <lineage>
        <taxon>Bacteria</taxon>
        <taxon>Pseudomonadati</taxon>
        <taxon>Pseudomonadota</taxon>
        <taxon>Alphaproteobacteria</taxon>
        <taxon>Acetobacterales</taxon>
        <taxon>Roseomonadaceae</taxon>
        <taxon>Falsiroseomonas</taxon>
    </lineage>
</organism>
<dbReference type="Gene3D" id="3.40.50.1460">
    <property type="match status" value="1"/>
</dbReference>
<dbReference type="Proteomes" id="UP000199473">
    <property type="component" value="Unassembled WGS sequence"/>
</dbReference>
<evidence type="ECO:0000259" key="1">
    <source>
        <dbReference type="Pfam" id="PF00656"/>
    </source>
</evidence>
<dbReference type="STRING" id="1123062.SAMN02745775_1299"/>
<protein>
    <submittedName>
        <fullName evidence="2">Caspase domain-containing protein</fullName>
    </submittedName>
</protein>